<dbReference type="RefSeq" id="WP_169532625.1">
    <property type="nucleotide sequence ID" value="NZ_JABBGH010000003.1"/>
</dbReference>
<dbReference type="EMBL" id="JABBGH010000003">
    <property type="protein sequence ID" value="NML66923.1"/>
    <property type="molecule type" value="Genomic_DNA"/>
</dbReference>
<reference evidence="2 3" key="1">
    <citation type="submission" date="2020-04" db="EMBL/GenBank/DDBJ databases">
        <title>Hymenobacter polaris sp. nov., isolated from Arctic soil.</title>
        <authorList>
            <person name="Dahal R.H."/>
        </authorList>
    </citation>
    <scope>NUCLEOTIDE SEQUENCE [LARGE SCALE GENOMIC DNA]</scope>
    <source>
        <strain evidence="2 3">RP-2-7</strain>
    </source>
</reference>
<dbReference type="Proteomes" id="UP000559626">
    <property type="component" value="Unassembled WGS sequence"/>
</dbReference>
<protein>
    <submittedName>
        <fullName evidence="2">Uncharacterized protein</fullName>
    </submittedName>
</protein>
<evidence type="ECO:0000256" key="1">
    <source>
        <dbReference type="SAM" id="SignalP"/>
    </source>
</evidence>
<dbReference type="AlphaFoldDB" id="A0A7Y0AGH3"/>
<evidence type="ECO:0000313" key="3">
    <source>
        <dbReference type="Proteomes" id="UP000559626"/>
    </source>
</evidence>
<accession>A0A7Y0AGH3</accession>
<keyword evidence="1" id="KW-0732">Signal</keyword>
<feature type="signal peptide" evidence="1">
    <location>
        <begin position="1"/>
        <end position="28"/>
    </location>
</feature>
<name>A0A7Y0AGH3_9BACT</name>
<comment type="caution">
    <text evidence="2">The sequence shown here is derived from an EMBL/GenBank/DDBJ whole genome shotgun (WGS) entry which is preliminary data.</text>
</comment>
<feature type="chain" id="PRO_5030679392" evidence="1">
    <location>
        <begin position="29"/>
        <end position="189"/>
    </location>
</feature>
<proteinExistence type="predicted"/>
<keyword evidence="3" id="KW-1185">Reference proteome</keyword>
<organism evidence="2 3">
    <name type="scientific">Hymenobacter polaris</name>
    <dbReference type="NCBI Taxonomy" id="2682546"/>
    <lineage>
        <taxon>Bacteria</taxon>
        <taxon>Pseudomonadati</taxon>
        <taxon>Bacteroidota</taxon>
        <taxon>Cytophagia</taxon>
        <taxon>Cytophagales</taxon>
        <taxon>Hymenobacteraceae</taxon>
        <taxon>Hymenobacter</taxon>
    </lineage>
</organism>
<sequence length="189" mass="20419">MNTALLSWPRPAALLGLLTLGGILAAYAQTTPAPNHWSVKPGELVYLDGQPSTQAAINQVPDAAVACAEGLMGPPGVLRAFGDTLATQVLVITTKAHEYAPTTLALADRTNLPSAYVQEPASVRDIAPRALAYITAHYPKYWLDGTVKKLTRKSSGAVKYEVWLAGNWGWRYVSFTADGEFVDDKPFYQ</sequence>
<gene>
    <name evidence="2" type="ORF">HHL22_17085</name>
</gene>
<evidence type="ECO:0000313" key="2">
    <source>
        <dbReference type="EMBL" id="NML66923.1"/>
    </source>
</evidence>